<sequence>MDPERVIAWLARSAFKPAHGEHELRREGVTLVALGSNFSAVRMPWQLVSAGLQISTPAEAKSAMSRLNGAIICDHRKPAGPSYYALVPSGLDWHLDHLAKYLDRDVYLPVPAPHRTEPPSTHWATPPRYEDDLCDSSAIEQMLITGACAVRAREAAEPSVRWP</sequence>
<keyword evidence="2" id="KW-1185">Reference proteome</keyword>
<comment type="caution">
    <text evidence="1">The sequence shown here is derived from an EMBL/GenBank/DDBJ whole genome shotgun (WGS) entry which is preliminary data.</text>
</comment>
<gene>
    <name evidence="1" type="ORF">RM877_12935</name>
</gene>
<dbReference type="EMBL" id="JAVRES010000004">
    <property type="protein sequence ID" value="MDT0435589.1"/>
    <property type="molecule type" value="Genomic_DNA"/>
</dbReference>
<protein>
    <submittedName>
        <fullName evidence="1">Uncharacterized protein</fullName>
    </submittedName>
</protein>
<accession>A0ABD5EMI1</accession>
<evidence type="ECO:0000313" key="2">
    <source>
        <dbReference type="Proteomes" id="UP001183535"/>
    </source>
</evidence>
<reference evidence="2" key="1">
    <citation type="submission" date="2023-07" db="EMBL/GenBank/DDBJ databases">
        <title>30 novel species of actinomycetes from the DSMZ collection.</title>
        <authorList>
            <person name="Nouioui I."/>
        </authorList>
    </citation>
    <scope>NUCLEOTIDE SEQUENCE [LARGE SCALE GENOMIC DNA]</scope>
    <source>
        <strain evidence="2">DSM 41981</strain>
    </source>
</reference>
<proteinExistence type="predicted"/>
<organism evidence="1 2">
    <name type="scientific">Streptomyces doudnae</name>
    <dbReference type="NCBI Taxonomy" id="3075536"/>
    <lineage>
        <taxon>Bacteria</taxon>
        <taxon>Bacillati</taxon>
        <taxon>Actinomycetota</taxon>
        <taxon>Actinomycetes</taxon>
        <taxon>Kitasatosporales</taxon>
        <taxon>Streptomycetaceae</taxon>
        <taxon>Streptomyces</taxon>
    </lineage>
</organism>
<evidence type="ECO:0000313" key="1">
    <source>
        <dbReference type="EMBL" id="MDT0435589.1"/>
    </source>
</evidence>
<dbReference type="Proteomes" id="UP001183535">
    <property type="component" value="Unassembled WGS sequence"/>
</dbReference>
<dbReference type="RefSeq" id="WP_141721471.1">
    <property type="nucleotide sequence ID" value="NZ_JAVRES010000004.1"/>
</dbReference>
<dbReference type="AlphaFoldDB" id="A0ABD5EMI1"/>
<name>A0ABD5EMI1_9ACTN</name>